<feature type="repeat" description="TPR" evidence="4">
    <location>
        <begin position="527"/>
        <end position="560"/>
    </location>
</feature>
<dbReference type="PANTHER" id="PTHR43280:SF2">
    <property type="entry name" value="HTH-TYPE TRANSCRIPTIONAL REGULATOR EXSA"/>
    <property type="match status" value="1"/>
</dbReference>
<proteinExistence type="predicted"/>
<gene>
    <name evidence="7" type="ORF">SanaruYs_30630</name>
</gene>
<keyword evidence="8" id="KW-1185">Reference proteome</keyword>
<feature type="repeat" description="TPR" evidence="4">
    <location>
        <begin position="458"/>
        <end position="491"/>
    </location>
</feature>
<dbReference type="InterPro" id="IPR011990">
    <property type="entry name" value="TPR-like_helical_dom_sf"/>
</dbReference>
<evidence type="ECO:0000313" key="8">
    <source>
        <dbReference type="Proteomes" id="UP000288227"/>
    </source>
</evidence>
<keyword evidence="4" id="KW-0802">TPR repeat</keyword>
<evidence type="ECO:0000256" key="1">
    <source>
        <dbReference type="ARBA" id="ARBA00023015"/>
    </source>
</evidence>
<dbReference type="InterPro" id="IPR019734">
    <property type="entry name" value="TPR_rpt"/>
</dbReference>
<evidence type="ECO:0000313" key="7">
    <source>
        <dbReference type="EMBL" id="GCC52824.1"/>
    </source>
</evidence>
<keyword evidence="3" id="KW-0804">Transcription</keyword>
<sequence length="688" mass="79382">MPDNPTPANEFLSQVTSIIERNMANEQFGVSELADAMNMSRSNLLRKVKKDSKLSVSQLINQVRLNRAMEMLRTSSLNVSEVSHQVGFNSTSYFIKCFREYYGYPPGEVGKHPETEILPVHNVSKTKKLWIPVLAGGVVVVLALLFIYRGSKFSTYEVELEKSIAVLPFKNESNDSTNVYLINGLMESTLLNLQKIQDLRVISRTSSEKYRNSAKSIPEMAKELNVRYFVEGSGQKIGDQILLNIQLIEASTDRHLWSNQYKREAKDIFQLQQEIARSIAEEIRAIITTDEKQRIAKKPTENIVAYDLYLKGKNFQLLGGEVNDLKAIEYFKQAIEEDNEFAVAYAETAIAYYYLDFYRAEKKYSEEINQYADKAFLYDSKLGGSLVAKALSYMTKREYESAVPYLEKALEYNPNSVEVIGFLSDFYSIYNPNTGKYLEYALKGVQLDVASLDSTTASYTYLRLGNALIQNGFVEESLVYIDKSLAYNPLNPFAKYVRAFIMFATSKDPKLTRDLLIEEYKKDTTRFDILQDIGKVSYYMRDYKGAYQYYKRFLQIRESQQMDIYRHENLTIAYVLAEVGFQEESDVLVKDYKAFIDEDKSLYKNLGLSAYYTYIGNQNEAIQHMQLFSKEDNVQYWIILFLEEDPLMVTIKDNTEFKKYLNITKSKFWKSHEALKTTLGDKGLLVTH</sequence>
<feature type="domain" description="HTH araC/xylS-type" evidence="6">
    <location>
        <begin position="13"/>
        <end position="112"/>
    </location>
</feature>
<dbReference type="Proteomes" id="UP000288227">
    <property type="component" value="Unassembled WGS sequence"/>
</dbReference>
<evidence type="ECO:0000256" key="4">
    <source>
        <dbReference type="PROSITE-ProRule" id="PRU00339"/>
    </source>
</evidence>
<organism evidence="7 8">
    <name type="scientific">Chryseotalea sanaruensis</name>
    <dbReference type="NCBI Taxonomy" id="2482724"/>
    <lineage>
        <taxon>Bacteria</taxon>
        <taxon>Pseudomonadati</taxon>
        <taxon>Bacteroidota</taxon>
        <taxon>Cytophagia</taxon>
        <taxon>Cytophagales</taxon>
        <taxon>Chryseotaleaceae</taxon>
        <taxon>Chryseotalea</taxon>
    </lineage>
</organism>
<dbReference type="SUPFAM" id="SSF46689">
    <property type="entry name" value="Homeodomain-like"/>
    <property type="match status" value="1"/>
</dbReference>
<keyword evidence="5" id="KW-0812">Transmembrane</keyword>
<dbReference type="InterPro" id="IPR020449">
    <property type="entry name" value="Tscrpt_reg_AraC-type_HTH"/>
</dbReference>
<dbReference type="PROSITE" id="PS00041">
    <property type="entry name" value="HTH_ARAC_FAMILY_1"/>
    <property type="match status" value="1"/>
</dbReference>
<dbReference type="SUPFAM" id="SSF48452">
    <property type="entry name" value="TPR-like"/>
    <property type="match status" value="1"/>
</dbReference>
<keyword evidence="5" id="KW-1133">Transmembrane helix</keyword>
<accession>A0A401UD69</accession>
<dbReference type="PROSITE" id="PS01124">
    <property type="entry name" value="HTH_ARAC_FAMILY_2"/>
    <property type="match status" value="1"/>
</dbReference>
<name>A0A401UD69_9BACT</name>
<dbReference type="InterPro" id="IPR018062">
    <property type="entry name" value="HTH_AraC-typ_CS"/>
</dbReference>
<dbReference type="EMBL" id="BHXQ01000005">
    <property type="protein sequence ID" value="GCC52824.1"/>
    <property type="molecule type" value="Genomic_DNA"/>
</dbReference>
<dbReference type="GO" id="GO:0003700">
    <property type="term" value="F:DNA-binding transcription factor activity"/>
    <property type="evidence" value="ECO:0007669"/>
    <property type="project" value="InterPro"/>
</dbReference>
<dbReference type="AlphaFoldDB" id="A0A401UD69"/>
<dbReference type="PANTHER" id="PTHR43280">
    <property type="entry name" value="ARAC-FAMILY TRANSCRIPTIONAL REGULATOR"/>
    <property type="match status" value="1"/>
</dbReference>
<dbReference type="Gene3D" id="3.40.50.10070">
    <property type="entry name" value="TolB, N-terminal domain"/>
    <property type="match status" value="1"/>
</dbReference>
<feature type="repeat" description="TPR" evidence="4">
    <location>
        <begin position="383"/>
        <end position="416"/>
    </location>
</feature>
<dbReference type="GO" id="GO:0043565">
    <property type="term" value="F:sequence-specific DNA binding"/>
    <property type="evidence" value="ECO:0007669"/>
    <property type="project" value="InterPro"/>
</dbReference>
<evidence type="ECO:0000256" key="2">
    <source>
        <dbReference type="ARBA" id="ARBA00023125"/>
    </source>
</evidence>
<dbReference type="OrthoDB" id="9779074at2"/>
<evidence type="ECO:0000256" key="3">
    <source>
        <dbReference type="ARBA" id="ARBA00023163"/>
    </source>
</evidence>
<keyword evidence="1" id="KW-0805">Transcription regulation</keyword>
<comment type="caution">
    <text evidence="7">The sequence shown here is derived from an EMBL/GenBank/DDBJ whole genome shotgun (WGS) entry which is preliminary data.</text>
</comment>
<dbReference type="PRINTS" id="PR00032">
    <property type="entry name" value="HTHARAC"/>
</dbReference>
<dbReference type="Pfam" id="PF12833">
    <property type="entry name" value="HTH_18"/>
    <property type="match status" value="1"/>
</dbReference>
<evidence type="ECO:0000256" key="5">
    <source>
        <dbReference type="SAM" id="Phobius"/>
    </source>
</evidence>
<keyword evidence="5" id="KW-0472">Membrane</keyword>
<keyword evidence="2" id="KW-0238">DNA-binding</keyword>
<dbReference type="SMART" id="SM00342">
    <property type="entry name" value="HTH_ARAC"/>
    <property type="match status" value="1"/>
</dbReference>
<dbReference type="InterPro" id="IPR009057">
    <property type="entry name" value="Homeodomain-like_sf"/>
</dbReference>
<protein>
    <submittedName>
        <fullName evidence="7">Tetratricopeptide repeat protein</fullName>
    </submittedName>
</protein>
<feature type="transmembrane region" description="Helical" evidence="5">
    <location>
        <begin position="129"/>
        <end position="148"/>
    </location>
</feature>
<dbReference type="SMART" id="SM00028">
    <property type="entry name" value="TPR"/>
    <property type="match status" value="4"/>
</dbReference>
<dbReference type="Gene3D" id="1.10.10.60">
    <property type="entry name" value="Homeodomain-like"/>
    <property type="match status" value="1"/>
</dbReference>
<dbReference type="PROSITE" id="PS50005">
    <property type="entry name" value="TPR"/>
    <property type="match status" value="3"/>
</dbReference>
<reference evidence="7 8" key="1">
    <citation type="submission" date="2018-11" db="EMBL/GenBank/DDBJ databases">
        <title>Chryseotalea sanarue gen. nov., sp., nov., a member of the family Cytophagaceae, isolated from a brackish lake in Hamamatsu Japan.</title>
        <authorList>
            <person name="Maejima Y."/>
            <person name="Iino T."/>
            <person name="Muraguchi Y."/>
            <person name="Fukuda K."/>
            <person name="Ohkuma M."/>
            <person name="Moriuchi R."/>
            <person name="Dohra H."/>
            <person name="Kimbara K."/>
            <person name="Shintani M."/>
        </authorList>
    </citation>
    <scope>NUCLEOTIDE SEQUENCE [LARGE SCALE GENOMIC DNA]</scope>
    <source>
        <strain evidence="7 8">Ys</strain>
    </source>
</reference>
<dbReference type="Gene3D" id="1.25.40.10">
    <property type="entry name" value="Tetratricopeptide repeat domain"/>
    <property type="match status" value="2"/>
</dbReference>
<evidence type="ECO:0000259" key="6">
    <source>
        <dbReference type="PROSITE" id="PS01124"/>
    </source>
</evidence>
<dbReference type="InterPro" id="IPR018060">
    <property type="entry name" value="HTH_AraC"/>
</dbReference>
<dbReference type="Pfam" id="PF13181">
    <property type="entry name" value="TPR_8"/>
    <property type="match status" value="1"/>
</dbReference>